<organism evidence="6 7">
    <name type="scientific">Myripristis murdjan</name>
    <name type="common">pinecone soldierfish</name>
    <dbReference type="NCBI Taxonomy" id="586833"/>
    <lineage>
        <taxon>Eukaryota</taxon>
        <taxon>Metazoa</taxon>
        <taxon>Chordata</taxon>
        <taxon>Craniata</taxon>
        <taxon>Vertebrata</taxon>
        <taxon>Euteleostomi</taxon>
        <taxon>Actinopterygii</taxon>
        <taxon>Neopterygii</taxon>
        <taxon>Teleostei</taxon>
        <taxon>Neoteleostei</taxon>
        <taxon>Acanthomorphata</taxon>
        <taxon>Holocentriformes</taxon>
        <taxon>Holocentridae</taxon>
        <taxon>Myripristis</taxon>
    </lineage>
</organism>
<dbReference type="InParanoid" id="A0A667XJZ7"/>
<evidence type="ECO:0000256" key="3">
    <source>
        <dbReference type="SAM" id="MobiDB-lite"/>
    </source>
</evidence>
<feature type="domain" description="Gastrin/cholecystokinin peptide hormone" evidence="5">
    <location>
        <begin position="8"/>
        <end position="114"/>
    </location>
</feature>
<dbReference type="GO" id="GO:0030424">
    <property type="term" value="C:axon"/>
    <property type="evidence" value="ECO:0007669"/>
    <property type="project" value="TreeGrafter"/>
</dbReference>
<evidence type="ECO:0000256" key="4">
    <source>
        <dbReference type="SAM" id="Phobius"/>
    </source>
</evidence>
<dbReference type="PANTHER" id="PTHR10786">
    <property type="entry name" value="CHOLECYSTOKININ"/>
    <property type="match status" value="1"/>
</dbReference>
<dbReference type="GO" id="GO:0005184">
    <property type="term" value="F:neuropeptide hormone activity"/>
    <property type="evidence" value="ECO:0007669"/>
    <property type="project" value="InterPro"/>
</dbReference>
<dbReference type="GeneTree" id="ENSGT00400000024592"/>
<evidence type="ECO:0000259" key="5">
    <source>
        <dbReference type="Pfam" id="PF00918"/>
    </source>
</evidence>
<feature type="compositionally biased region" description="Polar residues" evidence="3">
    <location>
        <begin position="38"/>
        <end position="60"/>
    </location>
</feature>
<dbReference type="Ensembl" id="ENSMMDT00005014909.1">
    <property type="protein sequence ID" value="ENSMMDP00005014508.1"/>
    <property type="gene ID" value="ENSMMDG00005007443.1"/>
</dbReference>
<name>A0A667XJZ7_9TELE</name>
<protein>
    <submittedName>
        <fullName evidence="6">Gastrin/cholecystokinin-like peptide</fullName>
    </submittedName>
</protein>
<keyword evidence="4" id="KW-0472">Membrane</keyword>
<evidence type="ECO:0000256" key="2">
    <source>
        <dbReference type="ARBA" id="ARBA00022815"/>
    </source>
</evidence>
<evidence type="ECO:0000256" key="1">
    <source>
        <dbReference type="ARBA" id="ARBA00022641"/>
    </source>
</evidence>
<keyword evidence="4" id="KW-0812">Transmembrane</keyword>
<accession>A0A667XJZ7</accession>
<reference evidence="6" key="1">
    <citation type="submission" date="2019-06" db="EMBL/GenBank/DDBJ databases">
        <authorList>
            <consortium name="Wellcome Sanger Institute Data Sharing"/>
        </authorList>
    </citation>
    <scope>NUCLEOTIDE SEQUENCE [LARGE SCALE GENOMIC DNA]</scope>
</reference>
<keyword evidence="1" id="KW-0765">Sulfation</keyword>
<evidence type="ECO:0000313" key="7">
    <source>
        <dbReference type="Proteomes" id="UP000472263"/>
    </source>
</evidence>
<dbReference type="GO" id="GO:0005615">
    <property type="term" value="C:extracellular space"/>
    <property type="evidence" value="ECO:0007669"/>
    <property type="project" value="TreeGrafter"/>
</dbReference>
<dbReference type="AlphaFoldDB" id="A0A667XJZ7"/>
<dbReference type="Proteomes" id="UP000472263">
    <property type="component" value="Chromosome 1"/>
</dbReference>
<keyword evidence="2" id="KW-0027">Amidation</keyword>
<dbReference type="GO" id="GO:0007586">
    <property type="term" value="P:digestion"/>
    <property type="evidence" value="ECO:0007669"/>
    <property type="project" value="InterPro"/>
</dbReference>
<evidence type="ECO:0000313" key="6">
    <source>
        <dbReference type="Ensembl" id="ENSMMDP00005014508.1"/>
    </source>
</evidence>
<dbReference type="PANTHER" id="PTHR10786:SF0">
    <property type="entry name" value="CHOLECYSTOKININ"/>
    <property type="match status" value="1"/>
</dbReference>
<proteinExistence type="predicted"/>
<sequence>VLQKIYIIMVCAFVAALLVCGMASPRKSPSARDAKESGTLQQLLERSTKDSAGQQEQAAQTHAARTERLTQLSEDERELMTKQIMQAISEIMNSECMSDRDYKGWVDFGRRSTE</sequence>
<gene>
    <name evidence="6" type="primary">LOC115359603</name>
</gene>
<dbReference type="Pfam" id="PF00918">
    <property type="entry name" value="Gastrin"/>
    <property type="match status" value="1"/>
</dbReference>
<dbReference type="InterPro" id="IPR001651">
    <property type="entry name" value="Gastrin/CCK"/>
</dbReference>
<feature type="transmembrane region" description="Helical" evidence="4">
    <location>
        <begin position="6"/>
        <end position="25"/>
    </location>
</feature>
<reference evidence="6" key="3">
    <citation type="submission" date="2025-09" db="UniProtKB">
        <authorList>
            <consortium name="Ensembl"/>
        </authorList>
    </citation>
    <scope>IDENTIFICATION</scope>
</reference>
<feature type="region of interest" description="Disordered" evidence="3">
    <location>
        <begin position="24"/>
        <end position="76"/>
    </location>
</feature>
<reference evidence="6" key="2">
    <citation type="submission" date="2025-08" db="UniProtKB">
        <authorList>
            <consortium name="Ensembl"/>
        </authorList>
    </citation>
    <scope>IDENTIFICATION</scope>
</reference>
<keyword evidence="4" id="KW-1133">Transmembrane helix</keyword>
<dbReference type="InterPro" id="IPR015499">
    <property type="entry name" value="CCK-like"/>
</dbReference>
<keyword evidence="7" id="KW-1185">Reference proteome</keyword>